<feature type="transmembrane region" description="Helical" evidence="1">
    <location>
        <begin position="87"/>
        <end position="109"/>
    </location>
</feature>
<keyword evidence="4" id="KW-1185">Reference proteome</keyword>
<evidence type="ECO:0000313" key="3">
    <source>
        <dbReference type="EMBL" id="EHI70252.1"/>
    </source>
</evidence>
<dbReference type="EMBL" id="AEUX02000005">
    <property type="protein sequence ID" value="EHI70252.1"/>
    <property type="molecule type" value="Genomic_DNA"/>
</dbReference>
<evidence type="ECO:0000256" key="1">
    <source>
        <dbReference type="SAM" id="Phobius"/>
    </source>
</evidence>
<dbReference type="InterPro" id="IPR053150">
    <property type="entry name" value="Teicoplanin_resist-assoc"/>
</dbReference>
<dbReference type="Proteomes" id="UP000003330">
    <property type="component" value="Unassembled WGS sequence"/>
</dbReference>
<dbReference type="RefSeq" id="WP_008088534.1">
    <property type="nucleotide sequence ID" value="NZ_AEUX02000005.1"/>
</dbReference>
<evidence type="ECO:0000313" key="4">
    <source>
        <dbReference type="Proteomes" id="UP000003330"/>
    </source>
</evidence>
<dbReference type="PANTHER" id="PTHR36834">
    <property type="entry name" value="MEMBRANE PROTEIN-RELATED"/>
    <property type="match status" value="1"/>
</dbReference>
<comment type="caution">
    <text evidence="3">The sequence shown here is derived from an EMBL/GenBank/DDBJ whole genome shotgun (WGS) entry which is preliminary data.</text>
</comment>
<keyword evidence="1" id="KW-0472">Membrane</keyword>
<dbReference type="eggNOG" id="COG4767">
    <property type="taxonomic scope" value="Bacteria"/>
</dbReference>
<organism evidence="3 4">
    <name type="scientific">Streptococcus ictaluri 707-05</name>
    <dbReference type="NCBI Taxonomy" id="764299"/>
    <lineage>
        <taxon>Bacteria</taxon>
        <taxon>Bacillati</taxon>
        <taxon>Bacillota</taxon>
        <taxon>Bacilli</taxon>
        <taxon>Lactobacillales</taxon>
        <taxon>Streptococcaceae</taxon>
        <taxon>Streptococcus</taxon>
    </lineage>
</organism>
<keyword evidence="1" id="KW-0812">Transmembrane</keyword>
<sequence>MSQAKMTRLIFTTYIFFLIWCILLKFNLPFRLLFFQNYRYINWIPYAAPLTLNGQVVPLEMLFNLVVFLPLGAYLKLMKPNWSHLKIVCSGFLISLLFELLQYVLAIGMTDVTDVIHNTLGSYLGIWIYQAFVLAFKSKAEQVLNSLGILLAIIAFIVFMVFGFNGY</sequence>
<protein>
    <submittedName>
        <fullName evidence="3">VanZ-like protein</fullName>
    </submittedName>
</protein>
<keyword evidence="1" id="KW-1133">Transmembrane helix</keyword>
<dbReference type="Pfam" id="PF04892">
    <property type="entry name" value="VanZ"/>
    <property type="match status" value="1"/>
</dbReference>
<proteinExistence type="predicted"/>
<dbReference type="AlphaFoldDB" id="G5K1C9"/>
<feature type="transmembrane region" description="Helical" evidence="1">
    <location>
        <begin position="12"/>
        <end position="35"/>
    </location>
</feature>
<accession>G5K1C9</accession>
<feature type="transmembrane region" description="Helical" evidence="1">
    <location>
        <begin position="115"/>
        <end position="136"/>
    </location>
</feature>
<evidence type="ECO:0000259" key="2">
    <source>
        <dbReference type="Pfam" id="PF04892"/>
    </source>
</evidence>
<feature type="transmembrane region" description="Helical" evidence="1">
    <location>
        <begin position="55"/>
        <end position="75"/>
    </location>
</feature>
<gene>
    <name evidence="3" type="ORF">STRIC_2186</name>
</gene>
<dbReference type="STRING" id="764299.STRIC_2186"/>
<feature type="domain" description="VanZ-like" evidence="2">
    <location>
        <begin position="11"/>
        <end position="131"/>
    </location>
</feature>
<dbReference type="InterPro" id="IPR006976">
    <property type="entry name" value="VanZ-like"/>
</dbReference>
<name>G5K1C9_9STRE</name>
<reference evidence="3 4" key="1">
    <citation type="journal article" date="2014" name="Int. J. Syst. Evol. Microbiol.">
        <title>Phylogenomics and the dynamic genome evolution of the genus Streptococcus.</title>
        <authorList>
            <consortium name="The Broad Institute Genome Sequencing Platform"/>
            <person name="Richards V.P."/>
            <person name="Palmer S.R."/>
            <person name="Pavinski Bitar P.D."/>
            <person name="Qin X."/>
            <person name="Weinstock G.M."/>
            <person name="Highlander S.K."/>
            <person name="Town C.D."/>
            <person name="Burne R.A."/>
            <person name="Stanhope M.J."/>
        </authorList>
    </citation>
    <scope>NUCLEOTIDE SEQUENCE [LARGE SCALE GENOMIC DNA]</scope>
    <source>
        <strain evidence="3 4">707-05</strain>
    </source>
</reference>
<feature type="transmembrane region" description="Helical" evidence="1">
    <location>
        <begin position="143"/>
        <end position="164"/>
    </location>
</feature>
<dbReference type="OrthoDB" id="4822551at2"/>
<dbReference type="PANTHER" id="PTHR36834:SF2">
    <property type="entry name" value="MEMBRANE PROTEIN"/>
    <property type="match status" value="1"/>
</dbReference>